<evidence type="ECO:0000313" key="3">
    <source>
        <dbReference type="EMBL" id="GIO68208.1"/>
    </source>
</evidence>
<dbReference type="InterPro" id="IPR021729">
    <property type="entry name" value="DUF3298"/>
</dbReference>
<dbReference type="Proteomes" id="UP000680638">
    <property type="component" value="Unassembled WGS sequence"/>
</dbReference>
<protein>
    <recommendedName>
        <fullName evidence="5">DUF4163 domain-containing protein</fullName>
    </recommendedName>
</protein>
<gene>
    <name evidence="3" type="ORF">J21TS3_30290</name>
</gene>
<dbReference type="Pfam" id="PF11738">
    <property type="entry name" value="DUF3298"/>
    <property type="match status" value="1"/>
</dbReference>
<dbReference type="Pfam" id="PF13739">
    <property type="entry name" value="PdaC"/>
    <property type="match status" value="1"/>
</dbReference>
<evidence type="ECO:0000259" key="2">
    <source>
        <dbReference type="Pfam" id="PF13739"/>
    </source>
</evidence>
<evidence type="ECO:0000313" key="4">
    <source>
        <dbReference type="Proteomes" id="UP000680638"/>
    </source>
</evidence>
<sequence length="364" mass="39310">MKWGAAVLAAGVLFGGASVTGGNVQAAPAGKTAAKQNVQPAVTLKANGKTLTHQGKIVNGNTMIPITVLRDALGLPLHYNPGTKTYSVGSGIMKLNLEVSDYGVGTNLNGYSIYDNSGSDQYEAKNLNGHLYVPFKLLGDYMGIKGTWNPSLKSLELGKQTMNKIGITSETITKTNKNASIVIHYPKVSGLGEDVEQKINAVLKEKAEQFAKSSEEQASHRDGKIEHTYDFVQNFAVTFNREGVLSIVTDQYGFTGGAHGGTFREGLTFSLKDGKQLGLDDLLKAAPDYKQKLDRMLKQKTKDTAFSDVTAGLKDQPDFYLKEGGFAIFYQQYEIAPYAAGFPTYAFGFGELLPKGTDPFAAFK</sequence>
<dbReference type="Gene3D" id="3.30.565.40">
    <property type="entry name" value="Fervidobacterium nodosum Rt17-B1 like"/>
    <property type="match status" value="1"/>
</dbReference>
<proteinExistence type="predicted"/>
<accession>A0ABQ4LZ61</accession>
<dbReference type="InterPro" id="IPR037126">
    <property type="entry name" value="PdaC/RsiV-like_sf"/>
</dbReference>
<dbReference type="InterPro" id="IPR025303">
    <property type="entry name" value="PdaC"/>
</dbReference>
<evidence type="ECO:0000259" key="1">
    <source>
        <dbReference type="Pfam" id="PF11738"/>
    </source>
</evidence>
<keyword evidence="4" id="KW-1185">Reference proteome</keyword>
<name>A0ABQ4LZ61_9BACL</name>
<dbReference type="Gene3D" id="3.90.640.20">
    <property type="entry name" value="Heat-shock cognate protein, ATPase"/>
    <property type="match status" value="1"/>
</dbReference>
<dbReference type="EMBL" id="BORW01000015">
    <property type="protein sequence ID" value="GIO68208.1"/>
    <property type="molecule type" value="Genomic_DNA"/>
</dbReference>
<evidence type="ECO:0008006" key="5">
    <source>
        <dbReference type="Google" id="ProtNLM"/>
    </source>
</evidence>
<reference evidence="3 4" key="1">
    <citation type="submission" date="2021-03" db="EMBL/GenBank/DDBJ databases">
        <title>Antimicrobial resistance genes in bacteria isolated from Japanese honey, and their potential for conferring macrolide and lincosamide resistance in the American foulbrood pathogen Paenibacillus larvae.</title>
        <authorList>
            <person name="Okamoto M."/>
            <person name="Kumagai M."/>
            <person name="Kanamori H."/>
            <person name="Takamatsu D."/>
        </authorList>
    </citation>
    <scope>NUCLEOTIDE SEQUENCE [LARGE SCALE GENOMIC DNA]</scope>
    <source>
        <strain evidence="3 4">J21TS3</strain>
    </source>
</reference>
<organism evidence="3 4">
    <name type="scientific">Paenibacillus cookii</name>
    <dbReference type="NCBI Taxonomy" id="157839"/>
    <lineage>
        <taxon>Bacteria</taxon>
        <taxon>Bacillati</taxon>
        <taxon>Bacillota</taxon>
        <taxon>Bacilli</taxon>
        <taxon>Bacillales</taxon>
        <taxon>Paenibacillaceae</taxon>
        <taxon>Paenibacillus</taxon>
    </lineage>
</organism>
<feature type="domain" description="DUF3298" evidence="1">
    <location>
        <begin position="280"/>
        <end position="344"/>
    </location>
</feature>
<feature type="domain" description="Deacetylase PdaC" evidence="2">
    <location>
        <begin position="173"/>
        <end position="261"/>
    </location>
</feature>
<comment type="caution">
    <text evidence="3">The sequence shown here is derived from an EMBL/GenBank/DDBJ whole genome shotgun (WGS) entry which is preliminary data.</text>
</comment>